<gene>
    <name evidence="7" type="primary">yjiR_2</name>
    <name evidence="7" type="ORF">LA5096_03659</name>
</gene>
<dbReference type="InterPro" id="IPR015424">
    <property type="entry name" value="PyrdxlP-dep_Trfase"/>
</dbReference>
<proteinExistence type="inferred from homology"/>
<sequence length="462" mass="50261">MTIWKNFPETIPRPAYRSLADLISDAIDNGDLRVGERLPTHRELAYQLDLSVQTISRAYDELIRRGLIEGQVGRGTFVSSGPAKSNWPFVPAGQDGQLVDLSILKPVTAPVHRERMSAAFAELSDTLADTSIFSFKPSNALQPFKRAALAWLARCGLSCAPDSIIMTNGATPAMTTALMTAANAGELVLTEAMCHHTLIPLARYMDLRLEGIPLDHEGIVPDELEKICRSKPVKSLYVMPSGLNPLARMMGSDRREALAALARKYDFTIIENDAWGPIQPDRPPPIAAFAPERTFYFTSFTKCLFPGLRHGYLVVPELLASAAANRHLVTDWVATPIMAEIASLFIENGTADELLSWQKAALGRRNAMVAKILDGIPFGASPNGMHIWLPLPGSWTEEAFVANARQKGVAVAPGSAFAISDTTANHSVRICLGGIQEEALARGVQLIARLYKSPPEPALLAF</sequence>
<feature type="domain" description="HTH gntR-type" evidence="6">
    <location>
        <begin position="13"/>
        <end position="81"/>
    </location>
</feature>
<dbReference type="GO" id="GO:0003700">
    <property type="term" value="F:DNA-binding transcription factor activity"/>
    <property type="evidence" value="ECO:0007669"/>
    <property type="project" value="InterPro"/>
</dbReference>
<evidence type="ECO:0000313" key="8">
    <source>
        <dbReference type="Proteomes" id="UP000049983"/>
    </source>
</evidence>
<dbReference type="Gene3D" id="3.40.640.10">
    <property type="entry name" value="Type I PLP-dependent aspartate aminotransferase-like (Major domain)"/>
    <property type="match status" value="1"/>
</dbReference>
<evidence type="ECO:0000256" key="5">
    <source>
        <dbReference type="ARBA" id="ARBA00023163"/>
    </source>
</evidence>
<dbReference type="Proteomes" id="UP000049983">
    <property type="component" value="Unassembled WGS sequence"/>
</dbReference>
<dbReference type="InterPro" id="IPR015422">
    <property type="entry name" value="PyrdxlP-dep_Trfase_small"/>
</dbReference>
<dbReference type="GeneID" id="97670997"/>
<dbReference type="Pfam" id="PF00392">
    <property type="entry name" value="GntR"/>
    <property type="match status" value="1"/>
</dbReference>
<dbReference type="SMART" id="SM00345">
    <property type="entry name" value="HTH_GNTR"/>
    <property type="match status" value="1"/>
</dbReference>
<evidence type="ECO:0000256" key="1">
    <source>
        <dbReference type="ARBA" id="ARBA00005384"/>
    </source>
</evidence>
<dbReference type="InterPro" id="IPR051446">
    <property type="entry name" value="HTH_trans_reg/aminotransferase"/>
</dbReference>
<keyword evidence="2" id="KW-0663">Pyridoxal phosphate</keyword>
<reference evidence="8" key="1">
    <citation type="submission" date="2015-07" db="EMBL/GenBank/DDBJ databases">
        <authorList>
            <person name="Rodrigo-Torres Lidia"/>
            <person name="Arahal R.David."/>
        </authorList>
    </citation>
    <scope>NUCLEOTIDE SEQUENCE [LARGE SCALE GENOMIC DNA]</scope>
    <source>
        <strain evidence="8">CECT 5096</strain>
    </source>
</reference>
<dbReference type="CDD" id="cd00609">
    <property type="entry name" value="AAT_like"/>
    <property type="match status" value="1"/>
</dbReference>
<dbReference type="EMBL" id="CXWC01000011">
    <property type="protein sequence ID" value="CTQ73452.1"/>
    <property type="molecule type" value="Genomic_DNA"/>
</dbReference>
<dbReference type="PROSITE" id="PS50949">
    <property type="entry name" value="HTH_GNTR"/>
    <property type="match status" value="1"/>
</dbReference>
<evidence type="ECO:0000256" key="3">
    <source>
        <dbReference type="ARBA" id="ARBA00023015"/>
    </source>
</evidence>
<dbReference type="PANTHER" id="PTHR46577">
    <property type="entry name" value="HTH-TYPE TRANSCRIPTIONAL REGULATORY PROTEIN GABR"/>
    <property type="match status" value="1"/>
</dbReference>
<name>A0A0M6ZEV9_9HYPH</name>
<dbReference type="InterPro" id="IPR004839">
    <property type="entry name" value="Aminotransferase_I/II_large"/>
</dbReference>
<dbReference type="GO" id="GO:0003677">
    <property type="term" value="F:DNA binding"/>
    <property type="evidence" value="ECO:0007669"/>
    <property type="project" value="UniProtKB-KW"/>
</dbReference>
<dbReference type="PANTHER" id="PTHR46577:SF1">
    <property type="entry name" value="HTH-TYPE TRANSCRIPTIONAL REGULATORY PROTEIN GABR"/>
    <property type="match status" value="1"/>
</dbReference>
<keyword evidence="3" id="KW-0805">Transcription regulation</keyword>
<dbReference type="AlphaFoldDB" id="A0A0M6ZEV9"/>
<dbReference type="OrthoDB" id="9794015at2"/>
<keyword evidence="8" id="KW-1185">Reference proteome</keyword>
<keyword evidence="5" id="KW-0804">Transcription</keyword>
<protein>
    <submittedName>
        <fullName evidence="7">Putative HTH-type transcriptional regulator YjiR</fullName>
    </submittedName>
</protein>
<dbReference type="InterPro" id="IPR000524">
    <property type="entry name" value="Tscrpt_reg_HTH_GntR"/>
</dbReference>
<dbReference type="InterPro" id="IPR036388">
    <property type="entry name" value="WH-like_DNA-bd_sf"/>
</dbReference>
<comment type="similarity">
    <text evidence="1">In the C-terminal section; belongs to the class-I pyridoxal-phosphate-dependent aminotransferase family.</text>
</comment>
<accession>A0A0M6ZEV9</accession>
<dbReference type="SUPFAM" id="SSF53383">
    <property type="entry name" value="PLP-dependent transferases"/>
    <property type="match status" value="1"/>
</dbReference>
<dbReference type="Pfam" id="PF00155">
    <property type="entry name" value="Aminotran_1_2"/>
    <property type="match status" value="1"/>
</dbReference>
<dbReference type="STRING" id="311410.LA5095_00519"/>
<dbReference type="RefSeq" id="WP_055111656.1">
    <property type="nucleotide sequence ID" value="NZ_CANMGD010000001.1"/>
</dbReference>
<dbReference type="GO" id="GO:0030170">
    <property type="term" value="F:pyridoxal phosphate binding"/>
    <property type="evidence" value="ECO:0007669"/>
    <property type="project" value="InterPro"/>
</dbReference>
<organism evidence="7 8">
    <name type="scientific">Roseibium album</name>
    <dbReference type="NCBI Taxonomy" id="311410"/>
    <lineage>
        <taxon>Bacteria</taxon>
        <taxon>Pseudomonadati</taxon>
        <taxon>Pseudomonadota</taxon>
        <taxon>Alphaproteobacteria</taxon>
        <taxon>Hyphomicrobiales</taxon>
        <taxon>Stappiaceae</taxon>
        <taxon>Roseibium</taxon>
    </lineage>
</organism>
<evidence type="ECO:0000259" key="6">
    <source>
        <dbReference type="PROSITE" id="PS50949"/>
    </source>
</evidence>
<dbReference type="InterPro" id="IPR015421">
    <property type="entry name" value="PyrdxlP-dep_Trfase_major"/>
</dbReference>
<dbReference type="Gene3D" id="3.90.1150.10">
    <property type="entry name" value="Aspartate Aminotransferase, domain 1"/>
    <property type="match status" value="1"/>
</dbReference>
<dbReference type="CDD" id="cd07377">
    <property type="entry name" value="WHTH_GntR"/>
    <property type="match status" value="1"/>
</dbReference>
<dbReference type="SUPFAM" id="SSF46785">
    <property type="entry name" value="Winged helix' DNA-binding domain"/>
    <property type="match status" value="1"/>
</dbReference>
<keyword evidence="4" id="KW-0238">DNA-binding</keyword>
<dbReference type="Gene3D" id="1.10.10.10">
    <property type="entry name" value="Winged helix-like DNA-binding domain superfamily/Winged helix DNA-binding domain"/>
    <property type="match status" value="1"/>
</dbReference>
<evidence type="ECO:0000256" key="4">
    <source>
        <dbReference type="ARBA" id="ARBA00023125"/>
    </source>
</evidence>
<dbReference type="InterPro" id="IPR036390">
    <property type="entry name" value="WH_DNA-bd_sf"/>
</dbReference>
<evidence type="ECO:0000256" key="2">
    <source>
        <dbReference type="ARBA" id="ARBA00022898"/>
    </source>
</evidence>
<evidence type="ECO:0000313" key="7">
    <source>
        <dbReference type="EMBL" id="CTQ73452.1"/>
    </source>
</evidence>